<sequence>MKKRVLAPFVLTSLGLALTGCGGESSTVNEDPYKGIVTYTNGCDASYEKCLGFYVDYPVTGLNFDCSTDTRNHFNTKLEGGLASGGCLIGDKAKFYIQGSQSERKIVLGDVDLNKIRPLKVRGQPAAIGLIDIASAMTGKTPATMDMNDDTFKVMVGLVRVFQAIGVEQNNNQVGDIQPIELSDNLKNNLKDLPADIGVADFLDGSYIEKLKPWLNLDTVDNDSAQLTAQRLIQQSLVNIYSTNFLIFSGANVDIQGFTGKSDLNTKNESIANMYLVTDRQGYTTGYAMQWVGVPQKLEGSPIADSLLKFRLLYQVVPQKLDVYAQQGWISPLTQKITNPLIFKKDQTTTDQLSIYQGTLVNNTNVVGTEYMYKRATGATTAPTDTTVYGKWRQTINGDQLSGGIDIYKTNPANYLDRRVFMTKNTVKTGEKYYFPLYANITFTFTNPEVNPNTQTLGIVIDENGDIRTNLGRNGALNSNTCADVDPSTYIDKETGVQQYRLGTTGTAYINGNIEKSITLRMILANPVFGSLDGALVGLNEKLVITPTSGTTSGDIDKASIPSGGIRLNLQRLINEQNTSSGVNITSWDGDTTINNPAWVNLQAVYQAIYNNTDTNKDKLTIEQKELAKRQQGTLSVSLPQCYTVKTK</sequence>
<comment type="caution">
    <text evidence="2">The sequence shown here is derived from an EMBL/GenBank/DDBJ whole genome shotgun (WGS) entry which is preliminary data.</text>
</comment>
<keyword evidence="1" id="KW-0732">Signal</keyword>
<dbReference type="PATRIC" id="fig|1217651.3.peg.1655"/>
<dbReference type="RefSeq" id="WP_004830071.1">
    <property type="nucleotide sequence ID" value="NZ_KB849467.1"/>
</dbReference>
<accession>N8YSP5</accession>
<dbReference type="PROSITE" id="PS51257">
    <property type="entry name" value="PROKAR_LIPOPROTEIN"/>
    <property type="match status" value="1"/>
</dbReference>
<proteinExistence type="predicted"/>
<organism evidence="2 3">
    <name type="scientific">Acinetobacter bereziniae NIPH 3</name>
    <dbReference type="NCBI Taxonomy" id="1217651"/>
    <lineage>
        <taxon>Bacteria</taxon>
        <taxon>Pseudomonadati</taxon>
        <taxon>Pseudomonadota</taxon>
        <taxon>Gammaproteobacteria</taxon>
        <taxon>Moraxellales</taxon>
        <taxon>Moraxellaceae</taxon>
        <taxon>Acinetobacter</taxon>
    </lineage>
</organism>
<gene>
    <name evidence="2" type="ORF">F963_01679</name>
</gene>
<evidence type="ECO:0000313" key="3">
    <source>
        <dbReference type="Proteomes" id="UP000013270"/>
    </source>
</evidence>
<dbReference type="EMBL" id="APPK01000030">
    <property type="protein sequence ID" value="ENV22285.1"/>
    <property type="molecule type" value="Genomic_DNA"/>
</dbReference>
<feature type="signal peptide" evidence="1">
    <location>
        <begin position="1"/>
        <end position="22"/>
    </location>
</feature>
<evidence type="ECO:0000256" key="1">
    <source>
        <dbReference type="SAM" id="SignalP"/>
    </source>
</evidence>
<feature type="chain" id="PRO_5004137441" description="Pilus assembly protein FilF" evidence="1">
    <location>
        <begin position="23"/>
        <end position="648"/>
    </location>
</feature>
<protein>
    <recommendedName>
        <fullName evidence="4">Pilus assembly protein FilF</fullName>
    </recommendedName>
</protein>
<evidence type="ECO:0008006" key="4">
    <source>
        <dbReference type="Google" id="ProtNLM"/>
    </source>
</evidence>
<dbReference type="HOGENOM" id="CLU_425557_0_0_6"/>
<dbReference type="Proteomes" id="UP000013270">
    <property type="component" value="Unassembled WGS sequence"/>
</dbReference>
<evidence type="ECO:0000313" key="2">
    <source>
        <dbReference type="EMBL" id="ENV22285.1"/>
    </source>
</evidence>
<name>N8YSP5_ACIBZ</name>
<dbReference type="AlphaFoldDB" id="N8YSP5"/>
<reference evidence="2 3" key="1">
    <citation type="submission" date="2013-02" db="EMBL/GenBank/DDBJ databases">
        <title>The Genome Sequence of Acinetobacter bereziniae NIPH 3.</title>
        <authorList>
            <consortium name="The Broad Institute Genome Sequencing Platform"/>
            <consortium name="The Broad Institute Genome Sequencing Center for Infectious Disease"/>
            <person name="Cerqueira G."/>
            <person name="Feldgarden M."/>
            <person name="Courvalin P."/>
            <person name="Perichon B."/>
            <person name="Grillot-Courvalin C."/>
            <person name="Clermont D."/>
            <person name="Rocha E."/>
            <person name="Yoon E.-J."/>
            <person name="Nemec A."/>
            <person name="Walker B."/>
            <person name="Young S.K."/>
            <person name="Zeng Q."/>
            <person name="Gargeya S."/>
            <person name="Fitzgerald M."/>
            <person name="Haas B."/>
            <person name="Abouelleil A."/>
            <person name="Alvarado L."/>
            <person name="Arachchi H.M."/>
            <person name="Berlin A.M."/>
            <person name="Chapman S.B."/>
            <person name="Dewar J."/>
            <person name="Goldberg J."/>
            <person name="Griggs A."/>
            <person name="Gujja S."/>
            <person name="Hansen M."/>
            <person name="Howarth C."/>
            <person name="Imamovic A."/>
            <person name="Larimer J."/>
            <person name="McCowan C."/>
            <person name="Murphy C."/>
            <person name="Neiman D."/>
            <person name="Pearson M."/>
            <person name="Priest M."/>
            <person name="Roberts A."/>
            <person name="Saif S."/>
            <person name="Shea T."/>
            <person name="Sisk P."/>
            <person name="Sykes S."/>
            <person name="Wortman J."/>
            <person name="Nusbaum C."/>
            <person name="Birren B."/>
        </authorList>
    </citation>
    <scope>NUCLEOTIDE SEQUENCE [LARGE SCALE GENOMIC DNA]</scope>
    <source>
        <strain evidence="2 3">NIPH 3</strain>
    </source>
</reference>